<dbReference type="NCBIfam" id="TIGR01593">
    <property type="entry name" value="holin_tox_secr"/>
    <property type="match status" value="1"/>
</dbReference>
<keyword evidence="2 5" id="KW-0812">Transmembrane</keyword>
<name>A0ABU0JTH4_HATLI</name>
<dbReference type="RefSeq" id="WP_307355689.1">
    <property type="nucleotide sequence ID" value="NZ_BAAACJ010000036.1"/>
</dbReference>
<protein>
    <submittedName>
        <fullName evidence="6">Toxin secretion/phage lysis holin</fullName>
    </submittedName>
</protein>
<gene>
    <name evidence="6" type="ORF">QOZ93_001452</name>
</gene>
<dbReference type="InterPro" id="IPR006480">
    <property type="entry name" value="Phage_holin_4_1"/>
</dbReference>
<evidence type="ECO:0000256" key="2">
    <source>
        <dbReference type="ARBA" id="ARBA00022692"/>
    </source>
</evidence>
<keyword evidence="4 5" id="KW-0472">Membrane</keyword>
<organism evidence="6 7">
    <name type="scientific">Hathewaya limosa</name>
    <name type="common">Clostridium limosum</name>
    <dbReference type="NCBI Taxonomy" id="1536"/>
    <lineage>
        <taxon>Bacteria</taxon>
        <taxon>Bacillati</taxon>
        <taxon>Bacillota</taxon>
        <taxon>Clostridia</taxon>
        <taxon>Eubacteriales</taxon>
        <taxon>Clostridiaceae</taxon>
        <taxon>Hathewaya</taxon>
    </lineage>
</organism>
<feature type="transmembrane region" description="Helical" evidence="5">
    <location>
        <begin position="66"/>
        <end position="82"/>
    </location>
</feature>
<reference evidence="6 7" key="1">
    <citation type="submission" date="2023-07" db="EMBL/GenBank/DDBJ databases">
        <title>Genomic Encyclopedia of Type Strains, Phase IV (KMG-IV): sequencing the most valuable type-strain genomes for metagenomic binning, comparative biology and taxonomic classification.</title>
        <authorList>
            <person name="Goeker M."/>
        </authorList>
    </citation>
    <scope>NUCLEOTIDE SEQUENCE [LARGE SCALE GENOMIC DNA]</scope>
    <source>
        <strain evidence="6 7">DSM 1400</strain>
    </source>
</reference>
<dbReference type="Proteomes" id="UP001224418">
    <property type="component" value="Unassembled WGS sequence"/>
</dbReference>
<feature type="transmembrane region" description="Helical" evidence="5">
    <location>
        <begin position="27"/>
        <end position="46"/>
    </location>
</feature>
<keyword evidence="3 5" id="KW-1133">Transmembrane helix</keyword>
<comment type="subcellular location">
    <subcellularLocation>
        <location evidence="1">Membrane</location>
        <topology evidence="1">Multi-pass membrane protein</topology>
    </subcellularLocation>
</comment>
<evidence type="ECO:0000256" key="3">
    <source>
        <dbReference type="ARBA" id="ARBA00022989"/>
    </source>
</evidence>
<evidence type="ECO:0000256" key="1">
    <source>
        <dbReference type="ARBA" id="ARBA00004141"/>
    </source>
</evidence>
<sequence>MTKENIFNTIIASGGTFFTWCFGNWEIGLQVLIICMILDYITGLMCATKENQLSSEVGFKGLKKKFTILIILILAVMLDRLLGQSWTFRTLVIYFYIGIEGISILENGARLNAPIPESLKNALIQLKNGNKKNIYKK</sequence>
<comment type="caution">
    <text evidence="6">The sequence shown here is derived from an EMBL/GenBank/DDBJ whole genome shotgun (WGS) entry which is preliminary data.</text>
</comment>
<evidence type="ECO:0000313" key="6">
    <source>
        <dbReference type="EMBL" id="MDQ0479710.1"/>
    </source>
</evidence>
<dbReference type="Pfam" id="PF05105">
    <property type="entry name" value="Phage_holin_4_1"/>
    <property type="match status" value="1"/>
</dbReference>
<evidence type="ECO:0000313" key="7">
    <source>
        <dbReference type="Proteomes" id="UP001224418"/>
    </source>
</evidence>
<evidence type="ECO:0000256" key="5">
    <source>
        <dbReference type="SAM" id="Phobius"/>
    </source>
</evidence>
<proteinExistence type="predicted"/>
<keyword evidence="7" id="KW-1185">Reference proteome</keyword>
<evidence type="ECO:0000256" key="4">
    <source>
        <dbReference type="ARBA" id="ARBA00023136"/>
    </source>
</evidence>
<accession>A0ABU0JTH4</accession>
<dbReference type="EMBL" id="JAUSWN010000011">
    <property type="protein sequence ID" value="MDQ0479710.1"/>
    <property type="molecule type" value="Genomic_DNA"/>
</dbReference>